<sequence>MGYHLNELDETTKTKLKELGKAKYGTSTISKVITHLINEAINNESTNPLIEPLEIDKSIINEERKKIYATIFISQYQMLLKICGERKMSPNYFFKSCLLRAIGKQYIINGDELEELRKSNYLLSKIGTNINQIAKRINTMDSYNFDDIGELNKLTGFLDEHLKTVRTILERTQDKW</sequence>
<dbReference type="EMBL" id="CP049808">
    <property type="protein sequence ID" value="QIT20011.1"/>
    <property type="molecule type" value="Genomic_DNA"/>
</dbReference>
<geneLocation type="plasmid" evidence="3">
    <name>pa1254_2</name>
</geneLocation>
<dbReference type="AlphaFoldDB" id="A0A6H0G061"/>
<evidence type="ECO:0000259" key="1">
    <source>
        <dbReference type="Pfam" id="PF05713"/>
    </source>
</evidence>
<dbReference type="RefSeq" id="WP_167564495.1">
    <property type="nucleotide sequence ID" value="NZ_CP049808.1"/>
</dbReference>
<evidence type="ECO:0000313" key="2">
    <source>
        <dbReference type="EMBL" id="QIT20011.1"/>
    </source>
</evidence>
<evidence type="ECO:0000313" key="3">
    <source>
        <dbReference type="Proteomes" id="UP000501692"/>
    </source>
</evidence>
<proteinExistence type="predicted"/>
<feature type="domain" description="Bacterial mobilisation" evidence="1">
    <location>
        <begin position="123"/>
        <end position="153"/>
    </location>
</feature>
<keyword evidence="2" id="KW-0614">Plasmid</keyword>
<name>A0A6H0G061_ACIPI</name>
<gene>
    <name evidence="2" type="ORF">G8E09_19570</name>
</gene>
<dbReference type="Pfam" id="PF05713">
    <property type="entry name" value="MobC"/>
    <property type="match status" value="1"/>
</dbReference>
<dbReference type="Proteomes" id="UP000501692">
    <property type="component" value="Plasmid pA1254_2"/>
</dbReference>
<accession>A0A6H0G061</accession>
<protein>
    <submittedName>
        <fullName evidence="2">MobC family plasmid mobilization relaxosome protein</fullName>
    </submittedName>
</protein>
<reference evidence="2 3" key="1">
    <citation type="submission" date="2020-03" db="EMBL/GenBank/DDBJ databases">
        <authorList>
            <person name="Zhang L."/>
            <person name="Han X."/>
            <person name="Chen Y."/>
            <person name="Yu Y."/>
        </authorList>
    </citation>
    <scope>NUCLEOTIDE SEQUENCE [LARGE SCALE GENOMIC DNA]</scope>
    <source>
        <strain evidence="2 3">A1254</strain>
        <plasmid evidence="3">pa1254_2</plasmid>
    </source>
</reference>
<dbReference type="InterPro" id="IPR008687">
    <property type="entry name" value="MobC"/>
</dbReference>
<organism evidence="2 3">
    <name type="scientific">Acinetobacter pittii</name>
    <name type="common">Acinetobacter genomosp. 3</name>
    <dbReference type="NCBI Taxonomy" id="48296"/>
    <lineage>
        <taxon>Bacteria</taxon>
        <taxon>Pseudomonadati</taxon>
        <taxon>Pseudomonadota</taxon>
        <taxon>Gammaproteobacteria</taxon>
        <taxon>Moraxellales</taxon>
        <taxon>Moraxellaceae</taxon>
        <taxon>Acinetobacter</taxon>
        <taxon>Acinetobacter calcoaceticus/baumannii complex</taxon>
    </lineage>
</organism>